<dbReference type="PANTHER" id="PTHR36866:SF1">
    <property type="entry name" value="GENE 1043-RELATED"/>
    <property type="match status" value="1"/>
</dbReference>
<gene>
    <name evidence="3" type="primary">C7H4orf50</name>
</gene>
<dbReference type="InterPro" id="IPR032771">
    <property type="entry name" value="DUF4527"/>
</dbReference>
<protein>
    <submittedName>
        <fullName evidence="3">Uncharacterized protein</fullName>
    </submittedName>
</protein>
<organism evidence="3 4">
    <name type="scientific">Strigops habroptila</name>
    <name type="common">Kakapo</name>
    <dbReference type="NCBI Taxonomy" id="2489341"/>
    <lineage>
        <taxon>Eukaryota</taxon>
        <taxon>Metazoa</taxon>
        <taxon>Chordata</taxon>
        <taxon>Craniata</taxon>
        <taxon>Vertebrata</taxon>
        <taxon>Euteleostomi</taxon>
        <taxon>Archelosauria</taxon>
        <taxon>Archosauria</taxon>
        <taxon>Dinosauria</taxon>
        <taxon>Saurischia</taxon>
        <taxon>Theropoda</taxon>
        <taxon>Coelurosauria</taxon>
        <taxon>Aves</taxon>
        <taxon>Neognathae</taxon>
        <taxon>Neoaves</taxon>
        <taxon>Telluraves</taxon>
        <taxon>Australaves</taxon>
        <taxon>Psittaciformes</taxon>
        <taxon>Psittacidae</taxon>
        <taxon>Strigops</taxon>
    </lineage>
</organism>
<feature type="coiled-coil region" evidence="1">
    <location>
        <begin position="412"/>
        <end position="456"/>
    </location>
</feature>
<evidence type="ECO:0000313" key="3">
    <source>
        <dbReference type="Ensembl" id="ENSSHBP00005022406.1"/>
    </source>
</evidence>
<keyword evidence="1" id="KW-0175">Coiled coil</keyword>
<name>A0A672V3R0_STRHB</name>
<evidence type="ECO:0000313" key="4">
    <source>
        <dbReference type="Proteomes" id="UP000472266"/>
    </source>
</evidence>
<evidence type="ECO:0000256" key="1">
    <source>
        <dbReference type="SAM" id="Coils"/>
    </source>
</evidence>
<proteinExistence type="predicted"/>
<feature type="region of interest" description="Disordered" evidence="2">
    <location>
        <begin position="252"/>
        <end position="278"/>
    </location>
</feature>
<reference evidence="3" key="2">
    <citation type="submission" date="2025-08" db="UniProtKB">
        <authorList>
            <consortium name="Ensembl"/>
        </authorList>
    </citation>
    <scope>IDENTIFICATION</scope>
</reference>
<reference evidence="3" key="3">
    <citation type="submission" date="2025-09" db="UniProtKB">
        <authorList>
            <consortium name="Ensembl"/>
        </authorList>
    </citation>
    <scope>IDENTIFICATION</scope>
</reference>
<accession>A0A672V3R0</accession>
<dbReference type="Proteomes" id="UP000472266">
    <property type="component" value="Chromosome 8"/>
</dbReference>
<dbReference type="AlphaFoldDB" id="A0A672V3R0"/>
<dbReference type="Ensembl" id="ENSSHBT00005026679.1">
    <property type="protein sequence ID" value="ENSSHBP00005022406.1"/>
    <property type="gene ID" value="ENSSHBG00005018866.1"/>
</dbReference>
<reference evidence="3 4" key="1">
    <citation type="submission" date="2019-11" db="EMBL/GenBank/DDBJ databases">
        <title>Strigops habroptila (kakapo) genome, bStrHab1, primary haplotype, v2.</title>
        <authorList>
            <person name="Jarvis E.D."/>
            <person name="Howard J."/>
            <person name="Rhie A."/>
            <person name="Phillippy A."/>
            <person name="Korlach J."/>
            <person name="Digby A."/>
            <person name="Iorns D."/>
            <person name="Eason D."/>
            <person name="Robertson B."/>
            <person name="Raemaekers T."/>
            <person name="Howe K."/>
            <person name="Lewin H."/>
            <person name="Damas J."/>
            <person name="Hastie A."/>
            <person name="Tracey A."/>
            <person name="Chow W."/>
            <person name="Fedrigo O."/>
        </authorList>
    </citation>
    <scope>NUCLEOTIDE SEQUENCE [LARGE SCALE GENOMIC DNA]</scope>
</reference>
<feature type="coiled-coil region" evidence="1">
    <location>
        <begin position="168"/>
        <end position="195"/>
    </location>
</feature>
<dbReference type="Pfam" id="PF15030">
    <property type="entry name" value="DUF4527"/>
    <property type="match status" value="1"/>
</dbReference>
<evidence type="ECO:0000256" key="2">
    <source>
        <dbReference type="SAM" id="MobiDB-lite"/>
    </source>
</evidence>
<dbReference type="GeneTree" id="ENSGT01030000235227"/>
<sequence>MKELELSHKALLVMIDQLNVKLRQVENANVRVKGKLRHIQEDLINLVETQEKSEKKQKEKLRWLQEQLKTKDDEIKKQSEYFEHYKQRQRQQTAVLRERECCLRSEVSSLEKQVLDLSARVALLTSELEGGMVQYLQQKLESAFSGTQGYNHSDVEIMELKTCIENVEHNMKSHLEALQQNLEFLREKEGNRREQADLLTELQCSQDTEDFLRRKLEESCRHVYSLKLSEIKLQEKMEELLDENRALRDQGMMKLKKKEKDSRLTRTKNTDSSVDLNGDLTQDDIQNLKWGAGLDSLRSRSTQTPVVLLHAEESEAPGCSYDGLKQIERLPEELLHNSSAFEKAAGLAEVEQAQRWYRELGFAETRYEEIKTRLTQTRSELDHLKKESGDKMLGKQHCKLMPVHTVKDVQEIEENKIVNKRLQQQILTLKAQLRDQAALENQCHDLQNEVELLQAQLCEKEKELQKRKSEIKLTLAPLKAKLACLTQKCQERNSFITRMHGEFHRRGIINPAFDEEVKNLVHDMALAEYAVAFTPVCVQEMLPSSTDKSQAHGQPEDHKTYVKVNEMAGSIPANSQQEVDSIHSSRFTPDVYAGSIKLTSPERIIALHRELRQNHRKNCQIPSVVSSNSSLKADFNLPMIHKETPLLSRMKNALVSPEHSAFWATKGRDQLSKCDDVFWGQIGNQHAGAIPQGMKQKNAIMNKAWFSREKTDGSTSATTAKSYLSDVLSASNKGRNPVGSNQLHGKE</sequence>
<feature type="coiled-coil region" evidence="1">
    <location>
        <begin position="8"/>
        <end position="42"/>
    </location>
</feature>
<dbReference type="PANTHER" id="PTHR36866">
    <property type="entry name" value="CHROMOSOME 4 OPEN READING FRAME 50"/>
    <property type="match status" value="1"/>
</dbReference>
<keyword evidence="4" id="KW-1185">Reference proteome</keyword>